<evidence type="ECO:0000256" key="1">
    <source>
        <dbReference type="SAM" id="Phobius"/>
    </source>
</evidence>
<keyword evidence="1" id="KW-0472">Membrane</keyword>
<dbReference type="RefSeq" id="WP_310930586.1">
    <property type="nucleotide sequence ID" value="NZ_JAMQOQ010000007.1"/>
</dbReference>
<reference evidence="2 3" key="1">
    <citation type="submission" date="2022-06" db="EMBL/GenBank/DDBJ databases">
        <title>Halogeometricum sp. a new haloarchaeum isolate from saline soil.</title>
        <authorList>
            <person name="Strakova D."/>
            <person name="Galisteo C."/>
            <person name="Sanchez-Porro C."/>
            <person name="Ventosa A."/>
        </authorList>
    </citation>
    <scope>NUCLEOTIDE SEQUENCE [LARGE SCALE GENOMIC DNA]</scope>
    <source>
        <strain evidence="3">S3BR25-2</strain>
    </source>
</reference>
<accession>A0ABU2G8X0</accession>
<comment type="caution">
    <text evidence="2">The sequence shown here is derived from an EMBL/GenBank/DDBJ whole genome shotgun (WGS) entry which is preliminary data.</text>
</comment>
<feature type="transmembrane region" description="Helical" evidence="1">
    <location>
        <begin position="45"/>
        <end position="65"/>
    </location>
</feature>
<dbReference type="Pfam" id="PF05437">
    <property type="entry name" value="AzlD"/>
    <property type="match status" value="1"/>
</dbReference>
<feature type="transmembrane region" description="Helical" evidence="1">
    <location>
        <begin position="12"/>
        <end position="33"/>
    </location>
</feature>
<evidence type="ECO:0000313" key="2">
    <source>
        <dbReference type="EMBL" id="MDS0296573.1"/>
    </source>
</evidence>
<keyword evidence="3" id="KW-1185">Reference proteome</keyword>
<sequence length="119" mass="12842">MTAALDSLSVWGLIFVIGAGIFAVRLSFIHVYTERSEIPPSIEKALKFVPIAIIAAIVFPDVIVIDGPLRGVGPIFDVLVSSRTIAAVIGVLVAYRTRNMLATVVLGMITLWTFQIFIG</sequence>
<dbReference type="InterPro" id="IPR008407">
    <property type="entry name" value="Brnchd-chn_aa_trnsp_AzlD"/>
</dbReference>
<proteinExistence type="predicted"/>
<keyword evidence="1" id="KW-0812">Transmembrane</keyword>
<organism evidence="2 3">
    <name type="scientific">Halogeometricum luteum</name>
    <dbReference type="NCBI Taxonomy" id="2950537"/>
    <lineage>
        <taxon>Archaea</taxon>
        <taxon>Methanobacteriati</taxon>
        <taxon>Methanobacteriota</taxon>
        <taxon>Stenosarchaea group</taxon>
        <taxon>Halobacteria</taxon>
        <taxon>Halobacteriales</taxon>
        <taxon>Haloferacaceae</taxon>
        <taxon>Halogeometricum</taxon>
    </lineage>
</organism>
<feature type="transmembrane region" description="Helical" evidence="1">
    <location>
        <begin position="100"/>
        <end position="118"/>
    </location>
</feature>
<feature type="transmembrane region" description="Helical" evidence="1">
    <location>
        <begin position="71"/>
        <end position="93"/>
    </location>
</feature>
<dbReference type="EMBL" id="JAMQOQ010000007">
    <property type="protein sequence ID" value="MDS0296573.1"/>
    <property type="molecule type" value="Genomic_DNA"/>
</dbReference>
<dbReference type="Proteomes" id="UP001254813">
    <property type="component" value="Unassembled WGS sequence"/>
</dbReference>
<evidence type="ECO:0000313" key="3">
    <source>
        <dbReference type="Proteomes" id="UP001254813"/>
    </source>
</evidence>
<name>A0ABU2G8X0_9EURY</name>
<keyword evidence="1" id="KW-1133">Transmembrane helix</keyword>
<protein>
    <submittedName>
        <fullName evidence="2">AzlD domain-containing protein</fullName>
    </submittedName>
</protein>
<gene>
    <name evidence="2" type="ORF">NDI79_20575</name>
</gene>